<evidence type="ECO:0000313" key="3">
    <source>
        <dbReference type="EMBL" id="PHH63908.1"/>
    </source>
</evidence>
<gene>
    <name evidence="3" type="ORF">CDD81_5356</name>
</gene>
<organism evidence="3 4">
    <name type="scientific">Ophiocordyceps australis</name>
    <dbReference type="NCBI Taxonomy" id="1399860"/>
    <lineage>
        <taxon>Eukaryota</taxon>
        <taxon>Fungi</taxon>
        <taxon>Dikarya</taxon>
        <taxon>Ascomycota</taxon>
        <taxon>Pezizomycotina</taxon>
        <taxon>Sordariomycetes</taxon>
        <taxon>Hypocreomycetidae</taxon>
        <taxon>Hypocreales</taxon>
        <taxon>Ophiocordycipitaceae</taxon>
        <taxon>Ophiocordyceps</taxon>
    </lineage>
</organism>
<dbReference type="AlphaFoldDB" id="A0A2C5XIJ6"/>
<evidence type="ECO:0000256" key="1">
    <source>
        <dbReference type="SAM" id="Phobius"/>
    </source>
</evidence>
<feature type="transmembrane region" description="Helical" evidence="1">
    <location>
        <begin position="259"/>
        <end position="279"/>
    </location>
</feature>
<feature type="domain" description="DUF6594" evidence="2">
    <location>
        <begin position="10"/>
        <end position="271"/>
    </location>
</feature>
<keyword evidence="1" id="KW-0812">Transmembrane</keyword>
<evidence type="ECO:0000313" key="4">
    <source>
        <dbReference type="Proteomes" id="UP000226192"/>
    </source>
</evidence>
<keyword evidence="1" id="KW-1133">Transmembrane helix</keyword>
<dbReference type="STRING" id="1399860.A0A2C5XIJ6"/>
<evidence type="ECO:0000259" key="2">
    <source>
        <dbReference type="Pfam" id="PF20237"/>
    </source>
</evidence>
<dbReference type="EMBL" id="NJET01000040">
    <property type="protein sequence ID" value="PHH63908.1"/>
    <property type="molecule type" value="Genomic_DNA"/>
</dbReference>
<feature type="transmembrane region" description="Helical" evidence="1">
    <location>
        <begin position="234"/>
        <end position="252"/>
    </location>
</feature>
<dbReference type="OrthoDB" id="5342093at2759"/>
<sequence length="282" mass="31342">MAREATPAGYAQWSSWIASDRDGEGFVFRRFDGLAATNLLYLQSDMMEVEQRLEAMNQEATGSTNMAAIAETCNWEALLEHCQPNHPRYTEAKKRMDLILELRLKIKEYHEALLLQSRLAQLQRPGARVIGALNDMMRQDAIPKIGGKAKQYLQDENDLVALGSPAQEDYLSQFLRRRLARTDTSLEPAMPRVARFDESTINTILNIVTIATATFSLVGPIVTLYLIQTHWLKLMLVAVFTLSFAASVAVVTKAKRPEIFVGTATYAAVLVVFISSGSLTGG</sequence>
<dbReference type="InterPro" id="IPR046529">
    <property type="entry name" value="DUF6594"/>
</dbReference>
<name>A0A2C5XIJ6_9HYPO</name>
<reference evidence="3 4" key="1">
    <citation type="submission" date="2017-06" db="EMBL/GenBank/DDBJ databases">
        <title>Ant-infecting Ophiocordyceps genomes reveal a high diversity of potential behavioral manipulation genes and a possible major role for enterotoxins.</title>
        <authorList>
            <person name="De Bekker C."/>
            <person name="Evans H.C."/>
            <person name="Brachmann A."/>
            <person name="Hughes D.P."/>
        </authorList>
    </citation>
    <scope>NUCLEOTIDE SEQUENCE [LARGE SCALE GENOMIC DNA]</scope>
    <source>
        <strain evidence="3 4">Map64</strain>
    </source>
</reference>
<dbReference type="PANTHER" id="PTHR34502">
    <property type="entry name" value="DUF6594 DOMAIN-CONTAINING PROTEIN-RELATED"/>
    <property type="match status" value="1"/>
</dbReference>
<feature type="transmembrane region" description="Helical" evidence="1">
    <location>
        <begin position="204"/>
        <end position="228"/>
    </location>
</feature>
<comment type="caution">
    <text evidence="3">The sequence shown here is derived from an EMBL/GenBank/DDBJ whole genome shotgun (WGS) entry which is preliminary data.</text>
</comment>
<accession>A0A2C5XIJ6</accession>
<dbReference type="Proteomes" id="UP000226192">
    <property type="component" value="Unassembled WGS sequence"/>
</dbReference>
<protein>
    <recommendedName>
        <fullName evidence="2">DUF6594 domain-containing protein</fullName>
    </recommendedName>
</protein>
<dbReference type="Pfam" id="PF20237">
    <property type="entry name" value="DUF6594"/>
    <property type="match status" value="1"/>
</dbReference>
<proteinExistence type="predicted"/>
<keyword evidence="1" id="KW-0472">Membrane</keyword>
<keyword evidence="4" id="KW-1185">Reference proteome</keyword>
<dbReference type="PANTHER" id="PTHR34502:SF4">
    <property type="entry name" value="DUF6594 DOMAIN-CONTAINING PROTEIN"/>
    <property type="match status" value="1"/>
</dbReference>